<dbReference type="Pfam" id="PF00535">
    <property type="entry name" value="Glycos_transf_2"/>
    <property type="match status" value="1"/>
</dbReference>
<protein>
    <recommendedName>
        <fullName evidence="1">Glycosyltransferase 2-like domain-containing protein</fullName>
    </recommendedName>
</protein>
<dbReference type="AlphaFoldDB" id="A0A1F6AY23"/>
<gene>
    <name evidence="2" type="ORF">A3A63_03245</name>
</gene>
<dbReference type="SUPFAM" id="SSF53448">
    <property type="entry name" value="Nucleotide-diphospho-sugar transferases"/>
    <property type="match status" value="1"/>
</dbReference>
<organism evidence="2 3">
    <name type="scientific">Candidatus Gottesmanbacteria bacterium RIFCSPLOWO2_01_FULL_46_9</name>
    <dbReference type="NCBI Taxonomy" id="1798394"/>
    <lineage>
        <taxon>Bacteria</taxon>
        <taxon>Candidatus Gottesmaniibacteriota</taxon>
    </lineage>
</organism>
<evidence type="ECO:0000313" key="2">
    <source>
        <dbReference type="EMBL" id="OGG29227.1"/>
    </source>
</evidence>
<dbReference type="InterPro" id="IPR001173">
    <property type="entry name" value="Glyco_trans_2-like"/>
</dbReference>
<dbReference type="PANTHER" id="PTHR43630">
    <property type="entry name" value="POLY-BETA-1,6-N-ACETYL-D-GLUCOSAMINE SYNTHASE"/>
    <property type="match status" value="1"/>
</dbReference>
<dbReference type="PANTHER" id="PTHR43630:SF2">
    <property type="entry name" value="GLYCOSYLTRANSFERASE"/>
    <property type="match status" value="1"/>
</dbReference>
<dbReference type="EMBL" id="MFJX01000077">
    <property type="protein sequence ID" value="OGG29227.1"/>
    <property type="molecule type" value="Genomic_DNA"/>
</dbReference>
<dbReference type="Gene3D" id="3.90.550.10">
    <property type="entry name" value="Spore Coat Polysaccharide Biosynthesis Protein SpsA, Chain A"/>
    <property type="match status" value="1"/>
</dbReference>
<reference evidence="2 3" key="1">
    <citation type="journal article" date="2016" name="Nat. Commun.">
        <title>Thousands of microbial genomes shed light on interconnected biogeochemical processes in an aquifer system.</title>
        <authorList>
            <person name="Anantharaman K."/>
            <person name="Brown C.T."/>
            <person name="Hug L.A."/>
            <person name="Sharon I."/>
            <person name="Castelle C.J."/>
            <person name="Probst A.J."/>
            <person name="Thomas B.C."/>
            <person name="Singh A."/>
            <person name="Wilkins M.J."/>
            <person name="Karaoz U."/>
            <person name="Brodie E.L."/>
            <person name="Williams K.H."/>
            <person name="Hubbard S.S."/>
            <person name="Banfield J.F."/>
        </authorList>
    </citation>
    <scope>NUCLEOTIDE SEQUENCE [LARGE SCALE GENOMIC DNA]</scope>
</reference>
<comment type="caution">
    <text evidence="2">The sequence shown here is derived from an EMBL/GenBank/DDBJ whole genome shotgun (WGS) entry which is preliminary data.</text>
</comment>
<evidence type="ECO:0000313" key="3">
    <source>
        <dbReference type="Proteomes" id="UP000176450"/>
    </source>
</evidence>
<dbReference type="InterPro" id="IPR029044">
    <property type="entry name" value="Nucleotide-diphossugar_trans"/>
</dbReference>
<evidence type="ECO:0000259" key="1">
    <source>
        <dbReference type="Pfam" id="PF00535"/>
    </source>
</evidence>
<sequence>MVTVSVIITTKNEARYIAACLDSVKSQTYTYIEIIVVDNHSTDKTKRIARQFTSLVFEKGPERSSQRNFGARRAKGEYVLFVDADMILGKNVVAECVDKSKAYRALVIPEKSVGVGFWARCKALERSCYEGVDWMEAARYYKLDIFTSLGGYDEKLTGPEDYELAQRLRANFGSKSIGRIRSYIHHDEGDLRLGNLLGKKYYYGKRMNRYRKLSESRKYFDKQSNIFARYNLFLKHPKMFIRDPIHSAGVFVMKTLEMIALGYGGLQKYYEK</sequence>
<dbReference type="Proteomes" id="UP000176450">
    <property type="component" value="Unassembled WGS sequence"/>
</dbReference>
<proteinExistence type="predicted"/>
<name>A0A1F6AY23_9BACT</name>
<feature type="domain" description="Glycosyltransferase 2-like" evidence="1">
    <location>
        <begin position="5"/>
        <end position="108"/>
    </location>
</feature>
<accession>A0A1F6AY23</accession>